<comment type="caution">
    <text evidence="1">The sequence shown here is derived from an EMBL/GenBank/DDBJ whole genome shotgun (WGS) entry which is preliminary data.</text>
</comment>
<name>A0ABT3MVD7_9GAMM</name>
<accession>A0ABT3MVD7</accession>
<dbReference type="Proteomes" id="UP001209854">
    <property type="component" value="Unassembled WGS sequence"/>
</dbReference>
<proteinExistence type="predicted"/>
<evidence type="ECO:0000313" key="2">
    <source>
        <dbReference type="Proteomes" id="UP001209854"/>
    </source>
</evidence>
<dbReference type="InterPro" id="IPR039555">
    <property type="entry name" value="TraF/TrbB"/>
</dbReference>
<dbReference type="EMBL" id="JAPFCC010000001">
    <property type="protein sequence ID" value="MCW7553332.1"/>
    <property type="molecule type" value="Genomic_DNA"/>
</dbReference>
<dbReference type="RefSeq" id="WP_262568164.1">
    <property type="nucleotide sequence ID" value="NZ_JAPFCC010000001.1"/>
</dbReference>
<dbReference type="Pfam" id="PF13728">
    <property type="entry name" value="TraF"/>
    <property type="match status" value="1"/>
</dbReference>
<organism evidence="1 2">
    <name type="scientific">Endozoicomonas gorgoniicola</name>
    <dbReference type="NCBI Taxonomy" id="1234144"/>
    <lineage>
        <taxon>Bacteria</taxon>
        <taxon>Pseudomonadati</taxon>
        <taxon>Pseudomonadota</taxon>
        <taxon>Gammaproteobacteria</taxon>
        <taxon>Oceanospirillales</taxon>
        <taxon>Endozoicomonadaceae</taxon>
        <taxon>Endozoicomonas</taxon>
    </lineage>
</organism>
<evidence type="ECO:0000313" key="1">
    <source>
        <dbReference type="EMBL" id="MCW7553332.1"/>
    </source>
</evidence>
<gene>
    <name evidence="1" type="ORF">NX722_11925</name>
</gene>
<protein>
    <submittedName>
        <fullName evidence="1">Conjugal transfer protein TraF</fullName>
    </submittedName>
</protein>
<sequence>MIHSKLAREAVLKKIAKKAGLIFYYRGNCSLCHVQARTISLLSMEYGFELIPISTDGHPIPELPNSLGFEHATELLQ</sequence>
<keyword evidence="2" id="KW-1185">Reference proteome</keyword>
<reference evidence="1 2" key="1">
    <citation type="submission" date="2022-10" db="EMBL/GenBank/DDBJ databases">
        <title>High-quality genome sequences of two octocoral-associated bacteria, Endozoicomonas euniceicola EF212 and Endozoicomonas gorgoniicola PS125.</title>
        <authorList>
            <person name="Chiou Y.-J."/>
            <person name="Chen Y.-H."/>
        </authorList>
    </citation>
    <scope>NUCLEOTIDE SEQUENCE [LARGE SCALE GENOMIC DNA]</scope>
    <source>
        <strain evidence="1 2">PS125</strain>
    </source>
</reference>